<keyword evidence="1" id="KW-1133">Transmembrane helix</keyword>
<dbReference type="OrthoDB" id="2943482at2"/>
<dbReference type="EMBL" id="SOPW01000005">
    <property type="protein sequence ID" value="TFB22796.1"/>
    <property type="molecule type" value="Genomic_DNA"/>
</dbReference>
<dbReference type="AlphaFoldDB" id="A0A4Y8IQ47"/>
<protein>
    <submittedName>
        <fullName evidence="2">Uncharacterized protein</fullName>
    </submittedName>
</protein>
<keyword evidence="1" id="KW-0812">Transmembrane</keyword>
<accession>A0A4Y8IQ47</accession>
<feature type="transmembrane region" description="Helical" evidence="1">
    <location>
        <begin position="6"/>
        <end position="23"/>
    </location>
</feature>
<feature type="transmembrane region" description="Helical" evidence="1">
    <location>
        <begin position="116"/>
        <end position="133"/>
    </location>
</feature>
<dbReference type="RefSeq" id="WP_134339515.1">
    <property type="nucleotide sequence ID" value="NZ_SOPW01000005.1"/>
</dbReference>
<name>A0A4Y8IQ47_9BACI</name>
<keyword evidence="3" id="KW-1185">Reference proteome</keyword>
<evidence type="ECO:0000313" key="2">
    <source>
        <dbReference type="EMBL" id="TFB22796.1"/>
    </source>
</evidence>
<reference evidence="2 3" key="1">
    <citation type="submission" date="2019-03" db="EMBL/GenBank/DDBJ databases">
        <authorList>
            <person name="He R.-H."/>
        </authorList>
    </citation>
    <scope>NUCLEOTIDE SEQUENCE [LARGE SCALE GENOMIC DNA]</scope>
    <source>
        <strain evidence="3">SH 714</strain>
    </source>
</reference>
<dbReference type="Proteomes" id="UP000297975">
    <property type="component" value="Unassembled WGS sequence"/>
</dbReference>
<comment type="caution">
    <text evidence="2">The sequence shown here is derived from an EMBL/GenBank/DDBJ whole genome shotgun (WGS) entry which is preliminary data.</text>
</comment>
<proteinExistence type="predicted"/>
<keyword evidence="1" id="KW-0472">Membrane</keyword>
<sequence length="198" mass="22928">MLISAIILGVVGLVLYLLIFLTYRKLIQNNEHGFLHLIMALMYAMWLPLPIVLYQILNTEVLIIGAIFGMTYLIMMIMTMSLQTGHIVHIVKQEESPIWNERAEWLMTTLGSSVEGLANIFKAIWALFLAIAFWVNGSIVMAIILLVFQLVTIYYFINLLDQSLIKRYKFLEKFKPNPLIYNIEAFLFFLTLILYLSL</sequence>
<feature type="transmembrane region" description="Helical" evidence="1">
    <location>
        <begin position="35"/>
        <end position="56"/>
    </location>
</feature>
<organism evidence="2 3">
    <name type="scientific">Filobacillus milosensis</name>
    <dbReference type="NCBI Taxonomy" id="94137"/>
    <lineage>
        <taxon>Bacteria</taxon>
        <taxon>Bacillati</taxon>
        <taxon>Bacillota</taxon>
        <taxon>Bacilli</taxon>
        <taxon>Bacillales</taxon>
        <taxon>Bacillaceae</taxon>
        <taxon>Filobacillus</taxon>
    </lineage>
</organism>
<gene>
    <name evidence="2" type="ORF">E3U55_06050</name>
</gene>
<feature type="transmembrane region" description="Helical" evidence="1">
    <location>
        <begin position="178"/>
        <end position="197"/>
    </location>
</feature>
<feature type="transmembrane region" description="Helical" evidence="1">
    <location>
        <begin position="139"/>
        <end position="157"/>
    </location>
</feature>
<evidence type="ECO:0000313" key="3">
    <source>
        <dbReference type="Proteomes" id="UP000297975"/>
    </source>
</evidence>
<evidence type="ECO:0000256" key="1">
    <source>
        <dbReference type="SAM" id="Phobius"/>
    </source>
</evidence>
<feature type="transmembrane region" description="Helical" evidence="1">
    <location>
        <begin position="62"/>
        <end position="82"/>
    </location>
</feature>